<sequence>MRIAVVMGGISSEREISFKTGEAILSSLLRQGYDAYKLELNRENLVSAFLENEFDLAFLALHGEYGEDGRVQAVLDMLGKKYTGSKMTPSAVAMDKDLTKKIADEGGVLIPKTYKTMEEVDSFPVVVKPAKEGSSVGLYICENKDELKEALKALEGKKLLIEEYVKGEELTAGVLNGEPLGVLKIKPKSGLYDYKSKYTAGMTVYEYPAQIDEKVYEKVMEAAKAVHEELGLEGISRSDFILKDGRAYFLEVNTCPGMTETSLIPKIATLKGYTFDDLTRIMVETFA</sequence>
<accession>A0A1T4P0M0</accession>
<dbReference type="NCBIfam" id="NF002378">
    <property type="entry name" value="PRK01372.1"/>
    <property type="match status" value="1"/>
</dbReference>
<dbReference type="GO" id="GO:0008716">
    <property type="term" value="F:D-alanine-D-alanine ligase activity"/>
    <property type="evidence" value="ECO:0007669"/>
    <property type="project" value="UniProtKB-UniRule"/>
</dbReference>
<dbReference type="PROSITE" id="PS50975">
    <property type="entry name" value="ATP_GRASP"/>
    <property type="match status" value="1"/>
</dbReference>
<dbReference type="Gene3D" id="3.30.470.20">
    <property type="entry name" value="ATP-grasp fold, B domain"/>
    <property type="match status" value="1"/>
</dbReference>
<dbReference type="EC" id="6.3.2.4" evidence="10"/>
<dbReference type="GO" id="GO:0008360">
    <property type="term" value="P:regulation of cell shape"/>
    <property type="evidence" value="ECO:0007669"/>
    <property type="project" value="UniProtKB-KW"/>
</dbReference>
<evidence type="ECO:0000256" key="6">
    <source>
        <dbReference type="ARBA" id="ARBA00022840"/>
    </source>
</evidence>
<evidence type="ECO:0000256" key="9">
    <source>
        <dbReference type="ARBA" id="ARBA00023316"/>
    </source>
</evidence>
<dbReference type="HAMAP" id="MF_00047">
    <property type="entry name" value="Dala_Dala_lig"/>
    <property type="match status" value="1"/>
</dbReference>
<feature type="binding site" evidence="12">
    <location>
        <position position="251"/>
    </location>
    <ligand>
        <name>Mg(2+)</name>
        <dbReference type="ChEBI" id="CHEBI:18420"/>
        <label>1</label>
    </ligand>
</feature>
<evidence type="ECO:0000313" key="16">
    <source>
        <dbReference type="Proteomes" id="UP000191153"/>
    </source>
</evidence>
<evidence type="ECO:0000313" key="15">
    <source>
        <dbReference type="EMBL" id="SJZ84991.1"/>
    </source>
</evidence>
<dbReference type="GO" id="GO:0009252">
    <property type="term" value="P:peptidoglycan biosynthetic process"/>
    <property type="evidence" value="ECO:0007669"/>
    <property type="project" value="UniProtKB-UniRule"/>
</dbReference>
<keyword evidence="16" id="KW-1185">Reference proteome</keyword>
<dbReference type="Gene3D" id="3.40.50.20">
    <property type="match status" value="1"/>
</dbReference>
<evidence type="ECO:0000256" key="8">
    <source>
        <dbReference type="ARBA" id="ARBA00022984"/>
    </source>
</evidence>
<comment type="cofactor">
    <cofactor evidence="12">
        <name>Mg(2+)</name>
        <dbReference type="ChEBI" id="CHEBI:18420"/>
    </cofactor>
    <cofactor evidence="12">
        <name>Mn(2+)</name>
        <dbReference type="ChEBI" id="CHEBI:29035"/>
    </cofactor>
    <text evidence="12">Binds 2 magnesium or manganese ions per subunit.</text>
</comment>
<organism evidence="15 16">
    <name type="scientific">Cetobacterium ceti</name>
    <dbReference type="NCBI Taxonomy" id="180163"/>
    <lineage>
        <taxon>Bacteria</taxon>
        <taxon>Fusobacteriati</taxon>
        <taxon>Fusobacteriota</taxon>
        <taxon>Fusobacteriia</taxon>
        <taxon>Fusobacteriales</taxon>
        <taxon>Fusobacteriaceae</taxon>
        <taxon>Cetobacterium</taxon>
    </lineage>
</organism>
<proteinExistence type="inferred from homology"/>
<dbReference type="GO" id="GO:0071555">
    <property type="term" value="P:cell wall organization"/>
    <property type="evidence" value="ECO:0007669"/>
    <property type="project" value="UniProtKB-KW"/>
</dbReference>
<comment type="pathway">
    <text evidence="10">Cell wall biogenesis; peptidoglycan biosynthesis.</text>
</comment>
<dbReference type="InterPro" id="IPR011127">
    <property type="entry name" value="Dala_Dala_lig_N"/>
</dbReference>
<dbReference type="SUPFAM" id="SSF52440">
    <property type="entry name" value="PreATP-grasp domain"/>
    <property type="match status" value="1"/>
</dbReference>
<dbReference type="Pfam" id="PF01820">
    <property type="entry name" value="Dala_Dala_lig_N"/>
    <property type="match status" value="1"/>
</dbReference>
<keyword evidence="12" id="KW-0460">Magnesium</keyword>
<evidence type="ECO:0000256" key="2">
    <source>
        <dbReference type="ARBA" id="ARBA00010871"/>
    </source>
</evidence>
<dbReference type="InterPro" id="IPR011761">
    <property type="entry name" value="ATP-grasp"/>
</dbReference>
<dbReference type="InterPro" id="IPR000291">
    <property type="entry name" value="D-Ala_lig_Van_CS"/>
</dbReference>
<evidence type="ECO:0000256" key="5">
    <source>
        <dbReference type="ARBA" id="ARBA00022741"/>
    </source>
</evidence>
<dbReference type="Proteomes" id="UP000191153">
    <property type="component" value="Unassembled WGS sequence"/>
</dbReference>
<keyword evidence="7 10" id="KW-0133">Cell shape</keyword>
<dbReference type="InterPro" id="IPR013815">
    <property type="entry name" value="ATP_grasp_subdomain_1"/>
</dbReference>
<feature type="domain" description="ATP-grasp" evidence="14">
    <location>
        <begin position="100"/>
        <end position="284"/>
    </location>
</feature>
<evidence type="ECO:0000259" key="14">
    <source>
        <dbReference type="PROSITE" id="PS50975"/>
    </source>
</evidence>
<dbReference type="PROSITE" id="PS00844">
    <property type="entry name" value="DALA_DALA_LIGASE_2"/>
    <property type="match status" value="1"/>
</dbReference>
<evidence type="ECO:0000256" key="13">
    <source>
        <dbReference type="PROSITE-ProRule" id="PRU00409"/>
    </source>
</evidence>
<evidence type="ECO:0000256" key="11">
    <source>
        <dbReference type="PIRSR" id="PIRSR039102-1"/>
    </source>
</evidence>
<evidence type="ECO:0000256" key="10">
    <source>
        <dbReference type="HAMAP-Rule" id="MF_00047"/>
    </source>
</evidence>
<keyword evidence="6 13" id="KW-0067">ATP-binding</keyword>
<protein>
    <recommendedName>
        <fullName evidence="10">D-alanine--D-alanine ligase</fullName>
        <ecNumber evidence="10">6.3.2.4</ecNumber>
    </recommendedName>
    <alternativeName>
        <fullName evidence="10">D-Ala-D-Ala ligase</fullName>
    </alternativeName>
    <alternativeName>
        <fullName evidence="10">D-alanylalanine synthetase</fullName>
    </alternativeName>
</protein>
<dbReference type="GO" id="GO:0005737">
    <property type="term" value="C:cytoplasm"/>
    <property type="evidence" value="ECO:0007669"/>
    <property type="project" value="UniProtKB-SubCell"/>
</dbReference>
<evidence type="ECO:0000256" key="7">
    <source>
        <dbReference type="ARBA" id="ARBA00022960"/>
    </source>
</evidence>
<comment type="catalytic activity">
    <reaction evidence="10">
        <text>2 D-alanine + ATP = D-alanyl-D-alanine + ADP + phosphate + H(+)</text>
        <dbReference type="Rhea" id="RHEA:11224"/>
        <dbReference type="ChEBI" id="CHEBI:15378"/>
        <dbReference type="ChEBI" id="CHEBI:30616"/>
        <dbReference type="ChEBI" id="CHEBI:43474"/>
        <dbReference type="ChEBI" id="CHEBI:57416"/>
        <dbReference type="ChEBI" id="CHEBI:57822"/>
        <dbReference type="ChEBI" id="CHEBI:456216"/>
        <dbReference type="EC" id="6.3.2.4"/>
    </reaction>
</comment>
<keyword evidence="5 13" id="KW-0547">Nucleotide-binding</keyword>
<feature type="binding site" evidence="12">
    <location>
        <position position="251"/>
    </location>
    <ligand>
        <name>Mg(2+)</name>
        <dbReference type="ChEBI" id="CHEBI:18420"/>
        <label>2</label>
    </ligand>
</feature>
<dbReference type="NCBIfam" id="TIGR01205">
    <property type="entry name" value="D_ala_D_alaTIGR"/>
    <property type="match status" value="1"/>
</dbReference>
<dbReference type="SUPFAM" id="SSF56059">
    <property type="entry name" value="Glutathione synthetase ATP-binding domain-like"/>
    <property type="match status" value="1"/>
</dbReference>
<dbReference type="PROSITE" id="PS00843">
    <property type="entry name" value="DALA_DALA_LIGASE_1"/>
    <property type="match status" value="1"/>
</dbReference>
<dbReference type="InterPro" id="IPR016185">
    <property type="entry name" value="PreATP-grasp_dom_sf"/>
</dbReference>
<dbReference type="GO" id="GO:0005524">
    <property type="term" value="F:ATP binding"/>
    <property type="evidence" value="ECO:0007669"/>
    <property type="project" value="UniProtKB-UniRule"/>
</dbReference>
<evidence type="ECO:0000256" key="4">
    <source>
        <dbReference type="ARBA" id="ARBA00022598"/>
    </source>
</evidence>
<keyword evidence="12" id="KW-0479">Metal-binding</keyword>
<dbReference type="PANTHER" id="PTHR23132:SF23">
    <property type="entry name" value="D-ALANINE--D-ALANINE LIGASE B"/>
    <property type="match status" value="1"/>
</dbReference>
<name>A0A1T4P0M0_9FUSO</name>
<comment type="similarity">
    <text evidence="2 10">Belongs to the D-alanine--D-alanine ligase family.</text>
</comment>
<keyword evidence="3 10" id="KW-0963">Cytoplasm</keyword>
<dbReference type="STRING" id="180163.SAMN02745174_01748"/>
<keyword evidence="12" id="KW-0464">Manganese</keyword>
<comment type="subcellular location">
    <subcellularLocation>
        <location evidence="1 10">Cytoplasm</location>
    </subcellularLocation>
</comment>
<dbReference type="GO" id="GO:0046872">
    <property type="term" value="F:metal ion binding"/>
    <property type="evidence" value="ECO:0007669"/>
    <property type="project" value="UniProtKB-KW"/>
</dbReference>
<keyword evidence="8 10" id="KW-0573">Peptidoglycan synthesis</keyword>
<dbReference type="PIRSF" id="PIRSF039102">
    <property type="entry name" value="Ddl/VanB"/>
    <property type="match status" value="1"/>
</dbReference>
<gene>
    <name evidence="10" type="primary">ddl</name>
    <name evidence="15" type="ORF">SAMN02745174_01748</name>
</gene>
<dbReference type="PANTHER" id="PTHR23132">
    <property type="entry name" value="D-ALANINE--D-ALANINE LIGASE"/>
    <property type="match status" value="1"/>
</dbReference>
<dbReference type="InterPro" id="IPR011095">
    <property type="entry name" value="Dala_Dala_lig_C"/>
</dbReference>
<reference evidence="15 16" key="1">
    <citation type="submission" date="2017-02" db="EMBL/GenBank/DDBJ databases">
        <authorList>
            <person name="Peterson S.W."/>
        </authorList>
    </citation>
    <scope>NUCLEOTIDE SEQUENCE [LARGE SCALE GENOMIC DNA]</scope>
    <source>
        <strain evidence="15 16">ATCC 700028</strain>
    </source>
</reference>
<feature type="active site" evidence="11">
    <location>
        <position position="262"/>
    </location>
</feature>
<dbReference type="RefSeq" id="WP_078694211.1">
    <property type="nucleotide sequence ID" value="NZ_FUWX01000012.1"/>
</dbReference>
<dbReference type="InterPro" id="IPR005905">
    <property type="entry name" value="D_ala_D_ala"/>
</dbReference>
<dbReference type="UniPathway" id="UPA00219"/>
<dbReference type="Gene3D" id="3.30.1490.20">
    <property type="entry name" value="ATP-grasp fold, A domain"/>
    <property type="match status" value="1"/>
</dbReference>
<dbReference type="EMBL" id="FUWX01000012">
    <property type="protein sequence ID" value="SJZ84991.1"/>
    <property type="molecule type" value="Genomic_DNA"/>
</dbReference>
<feature type="active site" evidence="11">
    <location>
        <position position="134"/>
    </location>
</feature>
<evidence type="ECO:0000256" key="1">
    <source>
        <dbReference type="ARBA" id="ARBA00004496"/>
    </source>
</evidence>
<feature type="active site" evidence="11">
    <location>
        <position position="13"/>
    </location>
</feature>
<keyword evidence="4 10" id="KW-0436">Ligase</keyword>
<evidence type="ECO:0000256" key="12">
    <source>
        <dbReference type="PIRSR" id="PIRSR039102-3"/>
    </source>
</evidence>
<keyword evidence="9 10" id="KW-0961">Cell wall biogenesis/degradation</keyword>
<feature type="binding site" evidence="12">
    <location>
        <position position="253"/>
    </location>
    <ligand>
        <name>Mg(2+)</name>
        <dbReference type="ChEBI" id="CHEBI:18420"/>
        <label>2</label>
    </ligand>
</feature>
<comment type="function">
    <text evidence="10">Cell wall formation.</text>
</comment>
<feature type="binding site" evidence="12">
    <location>
        <position position="239"/>
    </location>
    <ligand>
        <name>Mg(2+)</name>
        <dbReference type="ChEBI" id="CHEBI:18420"/>
        <label>1</label>
    </ligand>
</feature>
<evidence type="ECO:0000256" key="3">
    <source>
        <dbReference type="ARBA" id="ARBA00022490"/>
    </source>
</evidence>
<dbReference type="AlphaFoldDB" id="A0A1T4P0M0"/>
<dbReference type="OrthoDB" id="9813261at2"/>
<dbReference type="Pfam" id="PF07478">
    <property type="entry name" value="Dala_Dala_lig_C"/>
    <property type="match status" value="1"/>
</dbReference>